<name>A0AAD7UIW9_9STRA</name>
<evidence type="ECO:0000313" key="1">
    <source>
        <dbReference type="EMBL" id="KAJ8605629.1"/>
    </source>
</evidence>
<dbReference type="InterPro" id="IPR011989">
    <property type="entry name" value="ARM-like"/>
</dbReference>
<dbReference type="AlphaFoldDB" id="A0AAD7UIW9"/>
<dbReference type="EMBL" id="JAQMWT010000314">
    <property type="protein sequence ID" value="KAJ8605629.1"/>
    <property type="molecule type" value="Genomic_DNA"/>
</dbReference>
<proteinExistence type="predicted"/>
<dbReference type="SUPFAM" id="SSF51197">
    <property type="entry name" value="Clavaminate synthase-like"/>
    <property type="match status" value="1"/>
</dbReference>
<sequence>MVRSFVERGFVVIDGVSSEFPLSFHENLGAKLESAMNSNSSSEMRVATSNNVGAVFPEAARAVRQAAGHFLRKILGPSFVLHAHRHVHWSAAGRDQLWHKDAYWTRARLRSHRSRWAIAMYYPRGATEAMGPTYVMPGSQYHTIDKRWPTLVDRLGVGNCRADRYCDEAAERQRRLDEDTRLLYPELVDRRGVPIVVEPGAIVVLHFDLLHRGSSAEPGARPRPLVKFIFGRTREPERFSGADNMAVGDAYAYLAGEKLAVADAPPVADAAAILRARNASEVRRLEAAFSLAAARGHAIKTLLDGVLRPGLPEAARRAASSGLAAVGGAAAEALASAETPKDPVSRWYATRTLGEIATTKTGFEALVRALESRDDDVLRSTAAEALGVALQRECFGVYVDKLVRAIPDHPVESDGAAASGKRDQVGQAAAFALLGLLENPRTRRCVRPRAIGTKCRGIVARADVNDRYVVATCFDILASLARDDPALEKDLFTALLDSRWCERTNFGAKQLRHFL</sequence>
<keyword evidence="2" id="KW-1185">Reference proteome</keyword>
<dbReference type="Proteomes" id="UP001230188">
    <property type="component" value="Unassembled WGS sequence"/>
</dbReference>
<reference evidence="1" key="1">
    <citation type="submission" date="2023-01" db="EMBL/GenBank/DDBJ databases">
        <title>Metagenome sequencing of chrysophaentin producing Chrysophaeum taylorii.</title>
        <authorList>
            <person name="Davison J."/>
            <person name="Bewley C."/>
        </authorList>
    </citation>
    <scope>NUCLEOTIDE SEQUENCE</scope>
    <source>
        <strain evidence="1">NIES-1699</strain>
    </source>
</reference>
<comment type="caution">
    <text evidence="1">The sequence shown here is derived from an EMBL/GenBank/DDBJ whole genome shotgun (WGS) entry which is preliminary data.</text>
</comment>
<dbReference type="Gene3D" id="2.60.120.620">
    <property type="entry name" value="q2cbj1_9rhob like domain"/>
    <property type="match status" value="1"/>
</dbReference>
<accession>A0AAD7UIW9</accession>
<evidence type="ECO:0000313" key="2">
    <source>
        <dbReference type="Proteomes" id="UP001230188"/>
    </source>
</evidence>
<dbReference type="InterPro" id="IPR016024">
    <property type="entry name" value="ARM-type_fold"/>
</dbReference>
<organism evidence="1 2">
    <name type="scientific">Chrysophaeum taylorii</name>
    <dbReference type="NCBI Taxonomy" id="2483200"/>
    <lineage>
        <taxon>Eukaryota</taxon>
        <taxon>Sar</taxon>
        <taxon>Stramenopiles</taxon>
        <taxon>Ochrophyta</taxon>
        <taxon>Pelagophyceae</taxon>
        <taxon>Pelagomonadales</taxon>
        <taxon>Pelagomonadaceae</taxon>
        <taxon>Chrysophaeum</taxon>
    </lineage>
</organism>
<dbReference type="SUPFAM" id="SSF48371">
    <property type="entry name" value="ARM repeat"/>
    <property type="match status" value="1"/>
</dbReference>
<protein>
    <recommendedName>
        <fullName evidence="3">Phytanoyl-CoA dioxygenase</fullName>
    </recommendedName>
</protein>
<dbReference type="Gene3D" id="1.25.10.10">
    <property type="entry name" value="Leucine-rich Repeat Variant"/>
    <property type="match status" value="1"/>
</dbReference>
<evidence type="ECO:0008006" key="3">
    <source>
        <dbReference type="Google" id="ProtNLM"/>
    </source>
</evidence>
<gene>
    <name evidence="1" type="ORF">CTAYLR_000107</name>
</gene>